<dbReference type="Proteomes" id="UP000260649">
    <property type="component" value="Unassembled WGS sequence"/>
</dbReference>
<reference evidence="2 3" key="1">
    <citation type="submission" date="2018-07" db="EMBL/GenBank/DDBJ databases">
        <title>GABA Modulating Bacteria of the Human Gut Microbiota.</title>
        <authorList>
            <person name="Strandwitz P."/>
            <person name="Kim K.H."/>
            <person name="Terekhova D."/>
            <person name="Liu J.K."/>
            <person name="Sharma A."/>
            <person name="Levering J."/>
            <person name="Mcdonald D."/>
            <person name="Dietrich D."/>
            <person name="Ramadhar T.R."/>
            <person name="Lekbua A."/>
            <person name="Mroue N."/>
            <person name="Liston C."/>
            <person name="Stewart E.J."/>
            <person name="Dubin M.J."/>
            <person name="Zengler K."/>
            <person name="Knight R."/>
            <person name="Gilbert J.A."/>
            <person name="Clardy J."/>
            <person name="Lewis K."/>
        </authorList>
    </citation>
    <scope>NUCLEOTIDE SEQUENCE [LARGE SCALE GENOMIC DNA]</scope>
    <source>
        <strain evidence="2 3">KLE1738</strain>
    </source>
</reference>
<dbReference type="InterPro" id="IPR050627">
    <property type="entry name" value="Nitroreductase/BluB"/>
</dbReference>
<organism evidence="2 3">
    <name type="scientific">Evtepia gabavorous</name>
    <dbReference type="NCBI Taxonomy" id="2211183"/>
    <lineage>
        <taxon>Bacteria</taxon>
        <taxon>Bacillati</taxon>
        <taxon>Bacillota</taxon>
        <taxon>Clostridia</taxon>
        <taxon>Eubacteriales</taxon>
        <taxon>Evtepia</taxon>
    </lineage>
</organism>
<gene>
    <name evidence="2" type="ORF">DV520_11645</name>
</gene>
<dbReference type="PANTHER" id="PTHR23026:SF117">
    <property type="entry name" value="NITROREDUCTASE"/>
    <property type="match status" value="1"/>
</dbReference>
<keyword evidence="3" id="KW-1185">Reference proteome</keyword>
<dbReference type="AlphaFoldDB" id="A0A3E2B0U3"/>
<dbReference type="GO" id="GO:0016491">
    <property type="term" value="F:oxidoreductase activity"/>
    <property type="evidence" value="ECO:0007669"/>
    <property type="project" value="InterPro"/>
</dbReference>
<dbReference type="GeneID" id="97996385"/>
<dbReference type="PANTHER" id="PTHR23026">
    <property type="entry name" value="NADPH NITROREDUCTASE"/>
    <property type="match status" value="1"/>
</dbReference>
<evidence type="ECO:0000313" key="2">
    <source>
        <dbReference type="EMBL" id="RFT05632.1"/>
    </source>
</evidence>
<dbReference type="OrthoDB" id="9783470at2"/>
<sequence length="174" mass="19343">MDLLNLLLSRRSIRRYTESPIPQRALETILAAGLLSPSSRGRRPWEFVVVQNPKTLEALSHCRQGSAAMLAGAKAAILVFADPEKTDVWTEDCAIAMSNMHLMAHHLGLGSCWIQGRLRQAEDGTSTEAFCRALLSVPARYTLEAILSLGFPAIQPEPHSLEDLPREKIHWDTF</sequence>
<evidence type="ECO:0000259" key="1">
    <source>
        <dbReference type="Pfam" id="PF00881"/>
    </source>
</evidence>
<dbReference type="Pfam" id="PF00881">
    <property type="entry name" value="Nitroreductase"/>
    <property type="match status" value="2"/>
</dbReference>
<dbReference type="InterPro" id="IPR000415">
    <property type="entry name" value="Nitroreductase-like"/>
</dbReference>
<proteinExistence type="predicted"/>
<dbReference type="SUPFAM" id="SSF55469">
    <property type="entry name" value="FMN-dependent nitroreductase-like"/>
    <property type="match status" value="1"/>
</dbReference>
<comment type="caution">
    <text evidence="2">The sequence shown here is derived from an EMBL/GenBank/DDBJ whole genome shotgun (WGS) entry which is preliminary data.</text>
</comment>
<dbReference type="CDD" id="cd02151">
    <property type="entry name" value="nitroreductase"/>
    <property type="match status" value="1"/>
</dbReference>
<evidence type="ECO:0000313" key="3">
    <source>
        <dbReference type="Proteomes" id="UP000260649"/>
    </source>
</evidence>
<dbReference type="EMBL" id="QQRQ01000040">
    <property type="protein sequence ID" value="RFT05632.1"/>
    <property type="molecule type" value="Genomic_DNA"/>
</dbReference>
<dbReference type="Gene3D" id="3.40.109.10">
    <property type="entry name" value="NADH Oxidase"/>
    <property type="match status" value="1"/>
</dbReference>
<dbReference type="InterPro" id="IPR029479">
    <property type="entry name" value="Nitroreductase"/>
</dbReference>
<protein>
    <submittedName>
        <fullName evidence="2">Nitroreductase</fullName>
    </submittedName>
</protein>
<name>A0A3E2B0U3_9FIRM</name>
<dbReference type="RefSeq" id="WP_021920756.1">
    <property type="nucleotide sequence ID" value="NZ_CAKXKJ010000001.1"/>
</dbReference>
<accession>A0A3E2B0U3</accession>
<feature type="domain" description="Nitroreductase" evidence="1">
    <location>
        <begin position="8"/>
        <end position="59"/>
    </location>
</feature>
<feature type="domain" description="Nitroreductase" evidence="1">
    <location>
        <begin position="64"/>
        <end position="150"/>
    </location>
</feature>